<accession>A0AAD7X957</accession>
<gene>
    <name evidence="2" type="ORF">ONZ51_g7398</name>
</gene>
<dbReference type="AlphaFoldDB" id="A0AAD7X957"/>
<feature type="region of interest" description="Disordered" evidence="1">
    <location>
        <begin position="200"/>
        <end position="249"/>
    </location>
</feature>
<evidence type="ECO:0000313" key="2">
    <source>
        <dbReference type="EMBL" id="KAJ8474147.1"/>
    </source>
</evidence>
<keyword evidence="3" id="KW-1185">Reference proteome</keyword>
<evidence type="ECO:0000313" key="3">
    <source>
        <dbReference type="Proteomes" id="UP001215151"/>
    </source>
</evidence>
<evidence type="ECO:0000256" key="1">
    <source>
        <dbReference type="SAM" id="MobiDB-lite"/>
    </source>
</evidence>
<feature type="region of interest" description="Disordered" evidence="1">
    <location>
        <begin position="121"/>
        <end position="173"/>
    </location>
</feature>
<name>A0AAD7X957_9APHY</name>
<dbReference type="Proteomes" id="UP001215151">
    <property type="component" value="Unassembled WGS sequence"/>
</dbReference>
<organism evidence="2 3">
    <name type="scientific">Trametes cubensis</name>
    <dbReference type="NCBI Taxonomy" id="1111947"/>
    <lineage>
        <taxon>Eukaryota</taxon>
        <taxon>Fungi</taxon>
        <taxon>Dikarya</taxon>
        <taxon>Basidiomycota</taxon>
        <taxon>Agaricomycotina</taxon>
        <taxon>Agaricomycetes</taxon>
        <taxon>Polyporales</taxon>
        <taxon>Polyporaceae</taxon>
        <taxon>Trametes</taxon>
    </lineage>
</organism>
<sequence>MLIGPGTAQRPRNGALNHPFNHRDAVPIASDSAQDIQRHTIRTRSHRTCMKRERAISRATSKRARIAKCIQLMNAPDCNALLHAQREASDSHAWAGIAWTGTVSTRAGSQQAPAHLLNLLGRPSSRARRPRMLGSQRCSRSRRGSRLHPAAHSPAIRPQSRPPHAISTSSHLSSSIPLAVLTAPSTRAFLGTTLRVQSGQAVAHRARDPAEPPSPTSTSTKARGIAPDVSQRRSGNALHSKNSARFKGTRNARRLHLFGESATTEAQGPAGAAPVNMHLRTRVGRAYHPAHIRNELAHIRNTLAHIRNELAHIRNELASRSASACASRVHVCAVWTLSAQGCKGSGMGFTSAPGCVANGHGVASRAATIRSRAVAHIMCITHTSQTRLDVAQDSNLEDAIEGARGRVAVLGIQQTSGRSRDQVCMEGHWRGFQDDSPRRLACYAIRSFRRLRVLAVLRTRAKTHIYVHQQLDKQANNISASKADETGDVKRLGSYEYASKPSRPSCQNNDHADGAASERRLVRTCGIDGSIACAPPRSHTHSRNILAMLNRDVITRASIRLRACEFSFQSCTRGMQLRIR</sequence>
<feature type="compositionally biased region" description="Low complexity" evidence="1">
    <location>
        <begin position="163"/>
        <end position="173"/>
    </location>
</feature>
<reference evidence="2" key="1">
    <citation type="submission" date="2022-11" db="EMBL/GenBank/DDBJ databases">
        <title>Genome Sequence of Cubamyces cubensis.</title>
        <authorList>
            <person name="Buettner E."/>
        </authorList>
    </citation>
    <scope>NUCLEOTIDE SEQUENCE</scope>
    <source>
        <strain evidence="2">MPL-01</strain>
    </source>
</reference>
<feature type="compositionally biased region" description="Polar residues" evidence="1">
    <location>
        <begin position="232"/>
        <end position="241"/>
    </location>
</feature>
<dbReference type="EMBL" id="JAPEVG010000197">
    <property type="protein sequence ID" value="KAJ8474147.1"/>
    <property type="molecule type" value="Genomic_DNA"/>
</dbReference>
<comment type="caution">
    <text evidence="2">The sequence shown here is derived from an EMBL/GenBank/DDBJ whole genome shotgun (WGS) entry which is preliminary data.</text>
</comment>
<proteinExistence type="predicted"/>
<protein>
    <submittedName>
        <fullName evidence="2">Uncharacterized protein</fullName>
    </submittedName>
</protein>